<dbReference type="RefSeq" id="WP_147251904.1">
    <property type="nucleotide sequence ID" value="NZ_QNRL01000021.1"/>
</dbReference>
<comment type="caution">
    <text evidence="1">The sequence shown here is derived from an EMBL/GenBank/DDBJ whole genome shotgun (WGS) entry which is preliminary data.</text>
</comment>
<sequence>MFDNPWYRSNSTSIPDTQGIKITSKIDSIIPSISDAQYMGLDSVVSQEGLQDYIADMKVNVSGSLDVALTCKASDNSGPLNEWKIGVTIPVGKMPVKIPLKEPSISIHGMAAIIWADSILNAGQFVAQWKKELLTYGHNLMDSPDVICANSPR</sequence>
<dbReference type="EMBL" id="QNRL01000021">
    <property type="protein sequence ID" value="RBP04521.1"/>
    <property type="molecule type" value="Genomic_DNA"/>
</dbReference>
<accession>A0ABX9FNA8</accession>
<name>A0ABX9FNA8_9ENTR</name>
<evidence type="ECO:0000313" key="2">
    <source>
        <dbReference type="Proteomes" id="UP000253201"/>
    </source>
</evidence>
<gene>
    <name evidence="1" type="ORF">DFQ50_12118</name>
</gene>
<protein>
    <submittedName>
        <fullName evidence="1">Uncharacterized protein</fullName>
    </submittedName>
</protein>
<keyword evidence="2" id="KW-1185">Reference proteome</keyword>
<reference evidence="1 2" key="1">
    <citation type="submission" date="2018-06" db="EMBL/GenBank/DDBJ databases">
        <title>Genomic Encyclopedia of Type Strains, Phase IV (KMG-IV): sequencing the most valuable type-strain genomes for metagenomic binning, comparative biology and taxonomic classification.</title>
        <authorList>
            <person name="Goeker M."/>
        </authorList>
    </citation>
    <scope>NUCLEOTIDE SEQUENCE [LARGE SCALE GENOMIC DNA]</scope>
    <source>
        <strain evidence="1 2">DSM 27453</strain>
    </source>
</reference>
<proteinExistence type="predicted"/>
<organism evidence="1 2">
    <name type="scientific">Pseudocitrobacter faecalis</name>
    <dbReference type="NCBI Taxonomy" id="1398493"/>
    <lineage>
        <taxon>Bacteria</taxon>
        <taxon>Pseudomonadati</taxon>
        <taxon>Pseudomonadota</taxon>
        <taxon>Gammaproteobacteria</taxon>
        <taxon>Enterobacterales</taxon>
        <taxon>Enterobacteriaceae</taxon>
        <taxon>Pseudocitrobacter</taxon>
    </lineage>
</organism>
<evidence type="ECO:0000313" key="1">
    <source>
        <dbReference type="EMBL" id="RBP04521.1"/>
    </source>
</evidence>
<dbReference type="Proteomes" id="UP000253201">
    <property type="component" value="Unassembled WGS sequence"/>
</dbReference>